<dbReference type="SMART" id="SM00220">
    <property type="entry name" value="S_TKc"/>
    <property type="match status" value="1"/>
</dbReference>
<name>A0A8S1ULC3_9CILI</name>
<dbReference type="Pfam" id="PF00069">
    <property type="entry name" value="Pkinase"/>
    <property type="match status" value="1"/>
</dbReference>
<dbReference type="GO" id="GO:0004672">
    <property type="term" value="F:protein kinase activity"/>
    <property type="evidence" value="ECO:0007669"/>
    <property type="project" value="InterPro"/>
</dbReference>
<protein>
    <recommendedName>
        <fullName evidence="1">Protein kinase domain-containing protein</fullName>
    </recommendedName>
</protein>
<dbReference type="InterPro" id="IPR000719">
    <property type="entry name" value="Prot_kinase_dom"/>
</dbReference>
<organism evidence="2 3">
    <name type="scientific">Paramecium pentaurelia</name>
    <dbReference type="NCBI Taxonomy" id="43138"/>
    <lineage>
        <taxon>Eukaryota</taxon>
        <taxon>Sar</taxon>
        <taxon>Alveolata</taxon>
        <taxon>Ciliophora</taxon>
        <taxon>Intramacronucleata</taxon>
        <taxon>Oligohymenophorea</taxon>
        <taxon>Peniculida</taxon>
        <taxon>Parameciidae</taxon>
        <taxon>Paramecium</taxon>
    </lineage>
</organism>
<proteinExistence type="predicted"/>
<dbReference type="EMBL" id="CAJJDO010000043">
    <property type="protein sequence ID" value="CAD8165720.1"/>
    <property type="molecule type" value="Genomic_DNA"/>
</dbReference>
<keyword evidence="3" id="KW-1185">Reference proteome</keyword>
<dbReference type="Proteomes" id="UP000689195">
    <property type="component" value="Unassembled WGS sequence"/>
</dbReference>
<dbReference type="GO" id="GO:0005524">
    <property type="term" value="F:ATP binding"/>
    <property type="evidence" value="ECO:0007669"/>
    <property type="project" value="InterPro"/>
</dbReference>
<comment type="caution">
    <text evidence="2">The sequence shown here is derived from an EMBL/GenBank/DDBJ whole genome shotgun (WGS) entry which is preliminary data.</text>
</comment>
<dbReference type="PROSITE" id="PS50011">
    <property type="entry name" value="PROTEIN_KINASE_DOM"/>
    <property type="match status" value="1"/>
</dbReference>
<accession>A0A8S1ULC3</accession>
<reference evidence="2" key="1">
    <citation type="submission" date="2021-01" db="EMBL/GenBank/DDBJ databases">
        <authorList>
            <consortium name="Genoscope - CEA"/>
            <person name="William W."/>
        </authorList>
    </citation>
    <scope>NUCLEOTIDE SEQUENCE</scope>
</reference>
<gene>
    <name evidence="2" type="ORF">PPENT_87.1.T0430092</name>
</gene>
<dbReference type="OrthoDB" id="307333at2759"/>
<dbReference type="AlphaFoldDB" id="A0A8S1ULC3"/>
<evidence type="ECO:0000313" key="2">
    <source>
        <dbReference type="EMBL" id="CAD8165720.1"/>
    </source>
</evidence>
<feature type="domain" description="Protein kinase" evidence="1">
    <location>
        <begin position="105"/>
        <end position="373"/>
    </location>
</feature>
<dbReference type="PANTHER" id="PTHR24347">
    <property type="entry name" value="SERINE/THREONINE-PROTEIN KINASE"/>
    <property type="match status" value="1"/>
</dbReference>
<sequence>MEYVQYFEIVGTFNNKPQKLSIDIIPTFESISINTSTNQKLFELQFSEDNIKFQWGDQKQRLGYANSVSLWIKKEEFKILGKPENIQWLFNLCKGKFLYISKDQKQKRTFVKKSDTGIVYKLEDQCNSDEQCFEKILFQKQQQFKQDYYIPEEIKLLKLINQNKCPYLMRLETIQYNGNEFSYSYKIKRLDSLNQLIKESQNLKLSQVLEIIRQLLQVTHYFESIKLVHNQLDLENIQYSKIENIIQITNFSSSFLEQSQPNIFKGQVSGHASPESYSSQQSLTTSTNIYQVGILFYIMVFGRNPFGNSQDEIQRNNSEGKFSIPKLSGLIMEKYTKINEQMFEMISSMMSIYPTMRQSSKYYLSSKIFTPFFKQKISRMELSLQFNQIKQDDSINEENQHLKPVYIFKTKFQ</sequence>
<evidence type="ECO:0000259" key="1">
    <source>
        <dbReference type="PROSITE" id="PS50011"/>
    </source>
</evidence>
<evidence type="ECO:0000313" key="3">
    <source>
        <dbReference type="Proteomes" id="UP000689195"/>
    </source>
</evidence>